<dbReference type="PROSITE" id="PS51186">
    <property type="entry name" value="GNAT"/>
    <property type="match status" value="1"/>
</dbReference>
<sequence length="324" mass="35290">MESSGRESVHVPKIEICDSPSRDMIQEICCFVNSEADWNQTVFDLEVADGTFAVARNTNNEIIGVSSSHALSPRNLWLGNVCVAKTARRSGLASRLVNSLFDVAAEQRIRSHIVLLASKLGEGVYRRLGFRDVRSVAVASYRRTSLPLPNFSTTVAGRPTAQEHDDAIRLEGEIGGSSRKELLRKLFEKDNLCAVAKTDSSVVAAAWGRYKAPTPSTNEITLHVGPVVAKTPDLAMRVVAELLRMARADDACASTSLPRASALVVRIGDNKASEQVFESLGFEKAIDAPYLQKSIHDGADPSPRDVDLACATDQCYATMWWDIA</sequence>
<dbReference type="GO" id="GO:0016747">
    <property type="term" value="F:acyltransferase activity, transferring groups other than amino-acyl groups"/>
    <property type="evidence" value="ECO:0007669"/>
    <property type="project" value="InterPro"/>
</dbReference>
<dbReference type="PANTHER" id="PTHR47237:SF2">
    <property type="entry name" value="BLL4206 PROTEIN"/>
    <property type="match status" value="1"/>
</dbReference>
<evidence type="ECO:0000313" key="2">
    <source>
        <dbReference type="EMBL" id="CDF37985.1"/>
    </source>
</evidence>
<reference evidence="3" key="1">
    <citation type="journal article" date="2013" name="Proc. Natl. Acad. Sci. U.S.A.">
        <title>Genome structure and metabolic features in the red seaweed Chondrus crispus shed light on evolution of the Archaeplastida.</title>
        <authorList>
            <person name="Collen J."/>
            <person name="Porcel B."/>
            <person name="Carre W."/>
            <person name="Ball S.G."/>
            <person name="Chaparro C."/>
            <person name="Tonon T."/>
            <person name="Barbeyron T."/>
            <person name="Michel G."/>
            <person name="Noel B."/>
            <person name="Valentin K."/>
            <person name="Elias M."/>
            <person name="Artiguenave F."/>
            <person name="Arun A."/>
            <person name="Aury J.M."/>
            <person name="Barbosa-Neto J.F."/>
            <person name="Bothwell J.H."/>
            <person name="Bouget F.Y."/>
            <person name="Brillet L."/>
            <person name="Cabello-Hurtado F."/>
            <person name="Capella-Gutierrez S."/>
            <person name="Charrier B."/>
            <person name="Cladiere L."/>
            <person name="Cock J.M."/>
            <person name="Coelho S.M."/>
            <person name="Colleoni C."/>
            <person name="Czjzek M."/>
            <person name="Da Silva C."/>
            <person name="Delage L."/>
            <person name="Denoeud F."/>
            <person name="Deschamps P."/>
            <person name="Dittami S.M."/>
            <person name="Gabaldon T."/>
            <person name="Gachon C.M."/>
            <person name="Groisillier A."/>
            <person name="Herve C."/>
            <person name="Jabbari K."/>
            <person name="Katinka M."/>
            <person name="Kloareg B."/>
            <person name="Kowalczyk N."/>
            <person name="Labadie K."/>
            <person name="Leblanc C."/>
            <person name="Lopez P.J."/>
            <person name="McLachlan D.H."/>
            <person name="Meslet-Cladiere L."/>
            <person name="Moustafa A."/>
            <person name="Nehr Z."/>
            <person name="Nyvall Collen P."/>
            <person name="Panaud O."/>
            <person name="Partensky F."/>
            <person name="Poulain J."/>
            <person name="Rensing S.A."/>
            <person name="Rousvoal S."/>
            <person name="Samson G."/>
            <person name="Symeonidi A."/>
            <person name="Weissenbach J."/>
            <person name="Zambounis A."/>
            <person name="Wincker P."/>
            <person name="Boyen C."/>
        </authorList>
    </citation>
    <scope>NUCLEOTIDE SEQUENCE [LARGE SCALE GENOMIC DNA]</scope>
    <source>
        <strain evidence="3">cv. Stackhouse</strain>
    </source>
</reference>
<dbReference type="RefSeq" id="XP_005717854.1">
    <property type="nucleotide sequence ID" value="XM_005717797.1"/>
</dbReference>
<dbReference type="KEGG" id="ccp:CHC_T00005978001"/>
<dbReference type="CDD" id="cd04301">
    <property type="entry name" value="NAT_SF"/>
    <property type="match status" value="1"/>
</dbReference>
<dbReference type="PANTHER" id="PTHR47237">
    <property type="entry name" value="SLL0310 PROTEIN"/>
    <property type="match status" value="1"/>
</dbReference>
<dbReference type="InterPro" id="IPR016181">
    <property type="entry name" value="Acyl_CoA_acyltransferase"/>
</dbReference>
<dbReference type="Pfam" id="PF00583">
    <property type="entry name" value="Acetyltransf_1"/>
    <property type="match status" value="1"/>
</dbReference>
<dbReference type="InterPro" id="IPR000182">
    <property type="entry name" value="GNAT_dom"/>
</dbReference>
<protein>
    <recommendedName>
        <fullName evidence="1">N-acetyltransferase domain-containing protein</fullName>
    </recommendedName>
</protein>
<organism evidence="2 3">
    <name type="scientific">Chondrus crispus</name>
    <name type="common">Carrageen Irish moss</name>
    <name type="synonym">Polymorpha crispa</name>
    <dbReference type="NCBI Taxonomy" id="2769"/>
    <lineage>
        <taxon>Eukaryota</taxon>
        <taxon>Rhodophyta</taxon>
        <taxon>Florideophyceae</taxon>
        <taxon>Rhodymeniophycidae</taxon>
        <taxon>Gigartinales</taxon>
        <taxon>Gigartinaceae</taxon>
        <taxon>Chondrus</taxon>
    </lineage>
</organism>
<proteinExistence type="predicted"/>
<evidence type="ECO:0000259" key="1">
    <source>
        <dbReference type="PROSITE" id="PS51186"/>
    </source>
</evidence>
<dbReference type="AlphaFoldDB" id="R7QKT7"/>
<dbReference type="Gene3D" id="3.40.630.30">
    <property type="match status" value="1"/>
</dbReference>
<accession>R7QKT7</accession>
<dbReference type="Proteomes" id="UP000012073">
    <property type="component" value="Unassembled WGS sequence"/>
</dbReference>
<dbReference type="GeneID" id="17325565"/>
<keyword evidence="3" id="KW-1185">Reference proteome</keyword>
<dbReference type="SUPFAM" id="SSF55729">
    <property type="entry name" value="Acyl-CoA N-acyltransferases (Nat)"/>
    <property type="match status" value="1"/>
</dbReference>
<name>R7QKT7_CHOCR</name>
<dbReference type="Gramene" id="CDF37985">
    <property type="protein sequence ID" value="CDF37985"/>
    <property type="gene ID" value="CHC_T00005978001"/>
</dbReference>
<feature type="domain" description="N-acetyltransferase" evidence="1">
    <location>
        <begin position="12"/>
        <end position="149"/>
    </location>
</feature>
<gene>
    <name evidence="2" type="ORF">CHC_T00005978001</name>
</gene>
<evidence type="ECO:0000313" key="3">
    <source>
        <dbReference type="Proteomes" id="UP000012073"/>
    </source>
</evidence>
<dbReference type="PhylomeDB" id="R7QKT7"/>
<dbReference type="InterPro" id="IPR052729">
    <property type="entry name" value="Acyl/Acetyltrans_Enzymes"/>
</dbReference>
<dbReference type="EMBL" id="HG001890">
    <property type="protein sequence ID" value="CDF37985.1"/>
    <property type="molecule type" value="Genomic_DNA"/>
</dbReference>
<dbReference type="OrthoDB" id="41532at2759"/>